<sequence>MIEQIIENKLQEVKSLARCPYARTKPILKPDFSDKVNIIAELKSKSPSFGNFNTNVLSLIESYSKYAKAISVLTDSKYFGGSFEFLHEVSKKTNIAILCKDFIIDKKQIDWAAAAGADIVLLIARILDKNKLKELYDYTYELGLKALVEVHSFKDLEKISFEAEFLGVNSRDLDTLNIDKQTAKEILSHLSAPVKIAESGIRDKSDIEFFLPVANVFLIGEALLKSNNIEATFRELLCL</sequence>
<dbReference type="InterPro" id="IPR001468">
    <property type="entry name" value="Indole-3-GlycerolPSynthase_CS"/>
</dbReference>
<dbReference type="InterPro" id="IPR011060">
    <property type="entry name" value="RibuloseP-bd_barrel"/>
</dbReference>
<dbReference type="UniPathway" id="UPA00035">
    <property type="reaction ID" value="UER00043"/>
</dbReference>
<dbReference type="InterPro" id="IPR013785">
    <property type="entry name" value="Aldolase_TIM"/>
</dbReference>
<gene>
    <name evidence="10" type="ORF">ENM99_01575</name>
</gene>
<evidence type="ECO:0000256" key="1">
    <source>
        <dbReference type="ARBA" id="ARBA00001633"/>
    </source>
</evidence>
<dbReference type="PANTHER" id="PTHR22854">
    <property type="entry name" value="TRYPTOPHAN BIOSYNTHESIS PROTEIN"/>
    <property type="match status" value="1"/>
</dbReference>
<accession>A0A7C6A6C4</accession>
<dbReference type="Gene3D" id="3.20.20.70">
    <property type="entry name" value="Aldolase class I"/>
    <property type="match status" value="1"/>
</dbReference>
<evidence type="ECO:0000259" key="9">
    <source>
        <dbReference type="Pfam" id="PF00218"/>
    </source>
</evidence>
<keyword evidence="8" id="KW-0456">Lyase</keyword>
<evidence type="ECO:0000256" key="2">
    <source>
        <dbReference type="ARBA" id="ARBA00004696"/>
    </source>
</evidence>
<keyword evidence="6" id="KW-0822">Tryptophan biosynthesis</keyword>
<proteinExistence type="predicted"/>
<dbReference type="PROSITE" id="PS00614">
    <property type="entry name" value="IGPS"/>
    <property type="match status" value="1"/>
</dbReference>
<evidence type="ECO:0000313" key="10">
    <source>
        <dbReference type="EMBL" id="HHS48541.1"/>
    </source>
</evidence>
<evidence type="ECO:0000256" key="6">
    <source>
        <dbReference type="ARBA" id="ARBA00022822"/>
    </source>
</evidence>
<dbReference type="EMBL" id="DRZX01000075">
    <property type="protein sequence ID" value="HHS48541.1"/>
    <property type="molecule type" value="Genomic_DNA"/>
</dbReference>
<feature type="domain" description="Indole-3-glycerol phosphate synthase" evidence="9">
    <location>
        <begin position="31"/>
        <end position="236"/>
    </location>
</feature>
<dbReference type="GO" id="GO:0000162">
    <property type="term" value="P:L-tryptophan biosynthetic process"/>
    <property type="evidence" value="ECO:0007669"/>
    <property type="project" value="UniProtKB-UniPathway"/>
</dbReference>
<reference evidence="10" key="1">
    <citation type="journal article" date="2020" name="mSystems">
        <title>Genome- and Community-Level Interaction Insights into Carbon Utilization and Element Cycling Functions of Hydrothermarchaeota in Hydrothermal Sediment.</title>
        <authorList>
            <person name="Zhou Z."/>
            <person name="Liu Y."/>
            <person name="Xu W."/>
            <person name="Pan J."/>
            <person name="Luo Z.H."/>
            <person name="Li M."/>
        </authorList>
    </citation>
    <scope>NUCLEOTIDE SEQUENCE [LARGE SCALE GENOMIC DNA]</scope>
    <source>
        <strain evidence="10">SpSt-1135</strain>
    </source>
</reference>
<dbReference type="SUPFAM" id="SSF51366">
    <property type="entry name" value="Ribulose-phoshate binding barrel"/>
    <property type="match status" value="1"/>
</dbReference>
<dbReference type="Pfam" id="PF00218">
    <property type="entry name" value="IGPS"/>
    <property type="match status" value="1"/>
</dbReference>
<protein>
    <recommendedName>
        <fullName evidence="3">indole-3-glycerol-phosphate synthase</fullName>
        <ecNumber evidence="3">4.1.1.48</ecNumber>
    </recommendedName>
</protein>
<dbReference type="Proteomes" id="UP000886400">
    <property type="component" value="Unassembled WGS sequence"/>
</dbReference>
<keyword evidence="5" id="KW-0210">Decarboxylase</keyword>
<organism evidence="10">
    <name type="scientific">Desulfurella acetivorans</name>
    <dbReference type="NCBI Taxonomy" id="33002"/>
    <lineage>
        <taxon>Bacteria</taxon>
        <taxon>Pseudomonadati</taxon>
        <taxon>Campylobacterota</taxon>
        <taxon>Desulfurellia</taxon>
        <taxon>Desulfurellales</taxon>
        <taxon>Desulfurellaceae</taxon>
        <taxon>Desulfurella</taxon>
    </lineage>
</organism>
<evidence type="ECO:0000256" key="3">
    <source>
        <dbReference type="ARBA" id="ARBA00012362"/>
    </source>
</evidence>
<dbReference type="GO" id="GO:0004640">
    <property type="term" value="F:phosphoribosylanthranilate isomerase activity"/>
    <property type="evidence" value="ECO:0007669"/>
    <property type="project" value="TreeGrafter"/>
</dbReference>
<dbReference type="InterPro" id="IPR013798">
    <property type="entry name" value="Indole-3-glycerol_P_synth_dom"/>
</dbReference>
<comment type="caution">
    <text evidence="10">The sequence shown here is derived from an EMBL/GenBank/DDBJ whole genome shotgun (WGS) entry which is preliminary data.</text>
</comment>
<evidence type="ECO:0000256" key="7">
    <source>
        <dbReference type="ARBA" id="ARBA00023141"/>
    </source>
</evidence>
<keyword evidence="7" id="KW-0057">Aromatic amino acid biosynthesis</keyword>
<comment type="catalytic activity">
    <reaction evidence="1">
        <text>1-(2-carboxyphenylamino)-1-deoxy-D-ribulose 5-phosphate + H(+) = (1S,2R)-1-C-(indol-3-yl)glycerol 3-phosphate + CO2 + H2O</text>
        <dbReference type="Rhea" id="RHEA:23476"/>
        <dbReference type="ChEBI" id="CHEBI:15377"/>
        <dbReference type="ChEBI" id="CHEBI:15378"/>
        <dbReference type="ChEBI" id="CHEBI:16526"/>
        <dbReference type="ChEBI" id="CHEBI:58613"/>
        <dbReference type="ChEBI" id="CHEBI:58866"/>
        <dbReference type="EC" id="4.1.1.48"/>
    </reaction>
</comment>
<keyword evidence="4" id="KW-0028">Amino-acid biosynthesis</keyword>
<dbReference type="AlphaFoldDB" id="A0A7C6A6C4"/>
<dbReference type="EC" id="4.1.1.48" evidence="3"/>
<dbReference type="PANTHER" id="PTHR22854:SF2">
    <property type="entry name" value="INDOLE-3-GLYCEROL-PHOSPHATE SYNTHASE"/>
    <property type="match status" value="1"/>
</dbReference>
<evidence type="ECO:0000256" key="4">
    <source>
        <dbReference type="ARBA" id="ARBA00022605"/>
    </source>
</evidence>
<name>A0A7C6A6C4_DESAE</name>
<comment type="pathway">
    <text evidence="2">Amino-acid biosynthesis; L-tryptophan biosynthesis; L-tryptophan from chorismate: step 4/5.</text>
</comment>
<evidence type="ECO:0000256" key="5">
    <source>
        <dbReference type="ARBA" id="ARBA00022793"/>
    </source>
</evidence>
<dbReference type="InterPro" id="IPR045186">
    <property type="entry name" value="Indole-3-glycerol_P_synth"/>
</dbReference>
<evidence type="ECO:0000256" key="8">
    <source>
        <dbReference type="ARBA" id="ARBA00023239"/>
    </source>
</evidence>
<dbReference type="CDD" id="cd00331">
    <property type="entry name" value="IGPS"/>
    <property type="match status" value="1"/>
</dbReference>
<dbReference type="GO" id="GO:0004425">
    <property type="term" value="F:indole-3-glycerol-phosphate synthase activity"/>
    <property type="evidence" value="ECO:0007669"/>
    <property type="project" value="UniProtKB-EC"/>
</dbReference>